<keyword evidence="5" id="KW-1185">Reference proteome</keyword>
<evidence type="ECO:0000313" key="4">
    <source>
        <dbReference type="Proteomes" id="UP000237222"/>
    </source>
</evidence>
<feature type="compositionally biased region" description="Basic and acidic residues" evidence="1">
    <location>
        <begin position="76"/>
        <end position="85"/>
    </location>
</feature>
<evidence type="ECO:0000313" key="3">
    <source>
        <dbReference type="EMBL" id="RNL66678.1"/>
    </source>
</evidence>
<dbReference type="EMBL" id="PQGG01000001">
    <property type="protein sequence ID" value="POP54773.1"/>
    <property type="molecule type" value="Genomic_DNA"/>
</dbReference>
<gene>
    <name evidence="2" type="ORF">C0068_00030</name>
    <name evidence="3" type="ORF">D0911_03825</name>
</gene>
<proteinExistence type="predicted"/>
<sequence length="131" mass="15160">MPKKIDTNNKIRRAIVRIENGKPKIISADRKMSIKAVAEEAGVSDSLIHKDYPTLLERIKKNQGKEIRAEKKRKHDALNAEREKNQALRQENKELKYQVVELASINARLELELSTLRSIQKSNNISKFRDE</sequence>
<organism evidence="2 4">
    <name type="scientific">Zhongshania marina</name>
    <dbReference type="NCBI Taxonomy" id="2304603"/>
    <lineage>
        <taxon>Bacteria</taxon>
        <taxon>Pseudomonadati</taxon>
        <taxon>Pseudomonadota</taxon>
        <taxon>Gammaproteobacteria</taxon>
        <taxon>Cellvibrionales</taxon>
        <taxon>Spongiibacteraceae</taxon>
        <taxon>Zhongshania</taxon>
    </lineage>
</organism>
<reference evidence="3 5" key="2">
    <citation type="submission" date="2018-10" db="EMBL/GenBank/DDBJ databases">
        <title>Draft genome sequence of Zhongshania sp. DSW25-10.</title>
        <authorList>
            <person name="Oh J."/>
        </authorList>
    </citation>
    <scope>NUCLEOTIDE SEQUENCE [LARGE SCALE GENOMIC DNA]</scope>
    <source>
        <strain evidence="3 5">DSW25-10</strain>
    </source>
</reference>
<dbReference type="AlphaFoldDB" id="A0A2S4HLA5"/>
<evidence type="ECO:0000256" key="1">
    <source>
        <dbReference type="SAM" id="MobiDB-lite"/>
    </source>
</evidence>
<dbReference type="Proteomes" id="UP000237222">
    <property type="component" value="Unassembled WGS sequence"/>
</dbReference>
<protein>
    <submittedName>
        <fullName evidence="2">TetR family transcriptional regulator</fullName>
    </submittedName>
</protein>
<evidence type="ECO:0000313" key="5">
    <source>
        <dbReference type="Proteomes" id="UP000274695"/>
    </source>
</evidence>
<dbReference type="RefSeq" id="WP_103682448.1">
    <property type="nucleotide sequence ID" value="NZ_PQGG01000001.1"/>
</dbReference>
<evidence type="ECO:0000313" key="2">
    <source>
        <dbReference type="EMBL" id="POP54773.1"/>
    </source>
</evidence>
<name>A0A2S4HLA5_9GAMM</name>
<dbReference type="EMBL" id="RHGB01000003">
    <property type="protein sequence ID" value="RNL66678.1"/>
    <property type="molecule type" value="Genomic_DNA"/>
</dbReference>
<accession>A0A2S4HLA5</accession>
<comment type="caution">
    <text evidence="2">The sequence shown here is derived from an EMBL/GenBank/DDBJ whole genome shotgun (WGS) entry which is preliminary data.</text>
</comment>
<reference evidence="2" key="1">
    <citation type="submission" date="2018-01" db="EMBL/GenBank/DDBJ databases">
        <authorList>
            <person name="Yu X.-D."/>
        </authorList>
    </citation>
    <scope>NUCLEOTIDE SEQUENCE</scope>
    <source>
        <strain evidence="2">ZX-21</strain>
    </source>
</reference>
<dbReference type="Proteomes" id="UP000274695">
    <property type="component" value="Unassembled WGS sequence"/>
</dbReference>
<dbReference type="OrthoDB" id="5615794at2"/>
<feature type="region of interest" description="Disordered" evidence="1">
    <location>
        <begin position="66"/>
        <end position="85"/>
    </location>
</feature>